<evidence type="ECO:0000313" key="2">
    <source>
        <dbReference type="Proteomes" id="UP000604825"/>
    </source>
</evidence>
<dbReference type="EMBL" id="CAJGYO010000016">
    <property type="protein sequence ID" value="CAD6272714.1"/>
    <property type="molecule type" value="Genomic_DNA"/>
</dbReference>
<keyword evidence="2" id="KW-1185">Reference proteome</keyword>
<proteinExistence type="predicted"/>
<accession>A0A811RRZ1</accession>
<gene>
    <name evidence="1" type="ORF">NCGR_LOCUS55987</name>
</gene>
<reference evidence="1" key="1">
    <citation type="submission" date="2020-10" db="EMBL/GenBank/DDBJ databases">
        <authorList>
            <person name="Han B."/>
            <person name="Lu T."/>
            <person name="Zhao Q."/>
            <person name="Huang X."/>
            <person name="Zhao Y."/>
        </authorList>
    </citation>
    <scope>NUCLEOTIDE SEQUENCE</scope>
</reference>
<dbReference type="Proteomes" id="UP000604825">
    <property type="component" value="Unassembled WGS sequence"/>
</dbReference>
<sequence length="211" mass="23303">MAAGQPYHHRGDEPSVHPLPVMPPASLFLLSHSSSQACGAETRWLQQFKSRRALAKCMEAINYEGHHAGGCAGRAQGIGASVHCPSLSAIVHSWSVEICIWIVDIAISLYAAATLTWDLMVLADVNYEEEFVPADHGSYTRARRWDPVRRHSVLASQARSCSPLRNENTNENTSHRKKKVLFRHKPKSVCANKCSGSIKTCNCIIRLGVMD</sequence>
<name>A0A811RRZ1_9POAL</name>
<evidence type="ECO:0000313" key="1">
    <source>
        <dbReference type="EMBL" id="CAD6272714.1"/>
    </source>
</evidence>
<comment type="caution">
    <text evidence="1">The sequence shown here is derived from an EMBL/GenBank/DDBJ whole genome shotgun (WGS) entry which is preliminary data.</text>
</comment>
<dbReference type="AlphaFoldDB" id="A0A811RRZ1"/>
<organism evidence="1 2">
    <name type="scientific">Miscanthus lutarioriparius</name>
    <dbReference type="NCBI Taxonomy" id="422564"/>
    <lineage>
        <taxon>Eukaryota</taxon>
        <taxon>Viridiplantae</taxon>
        <taxon>Streptophyta</taxon>
        <taxon>Embryophyta</taxon>
        <taxon>Tracheophyta</taxon>
        <taxon>Spermatophyta</taxon>
        <taxon>Magnoliopsida</taxon>
        <taxon>Liliopsida</taxon>
        <taxon>Poales</taxon>
        <taxon>Poaceae</taxon>
        <taxon>PACMAD clade</taxon>
        <taxon>Panicoideae</taxon>
        <taxon>Andropogonodae</taxon>
        <taxon>Andropogoneae</taxon>
        <taxon>Saccharinae</taxon>
        <taxon>Miscanthus</taxon>
    </lineage>
</organism>
<protein>
    <submittedName>
        <fullName evidence="1">Uncharacterized protein</fullName>
    </submittedName>
</protein>